<dbReference type="Gene3D" id="3.30.200.20">
    <property type="entry name" value="Phosphorylase Kinase, domain 1"/>
    <property type="match status" value="1"/>
</dbReference>
<dbReference type="CDD" id="cd13999">
    <property type="entry name" value="STKc_MAP3K-like"/>
    <property type="match status" value="1"/>
</dbReference>
<dbReference type="EC" id="2.7.11.1" evidence="2"/>
<feature type="domain" description="Protein kinase" evidence="10">
    <location>
        <begin position="36"/>
        <end position="259"/>
    </location>
</feature>
<evidence type="ECO:0000259" key="10">
    <source>
        <dbReference type="PROSITE" id="PS50011"/>
    </source>
</evidence>
<evidence type="ECO:0000313" key="11">
    <source>
        <dbReference type="EMBL" id="ONM56879.1"/>
    </source>
</evidence>
<reference evidence="11" key="1">
    <citation type="submission" date="2015-12" db="EMBL/GenBank/DDBJ databases">
        <title>Update maize B73 reference genome by single molecule sequencing technologies.</title>
        <authorList>
            <consortium name="Maize Genome Sequencing Project"/>
            <person name="Ware D."/>
        </authorList>
    </citation>
    <scope>NUCLEOTIDE SEQUENCE [LARGE SCALE GENOMIC DNA]</scope>
    <source>
        <tissue evidence="11">Seedling</tissue>
    </source>
</reference>
<dbReference type="InterPro" id="IPR011009">
    <property type="entry name" value="Kinase-like_dom_sf"/>
</dbReference>
<evidence type="ECO:0000256" key="8">
    <source>
        <dbReference type="ARBA" id="ARBA00047899"/>
    </source>
</evidence>
<name>A0A1D6IA68_MAIZE</name>
<keyword evidence="6 11" id="KW-0418">Kinase</keyword>
<keyword evidence="7" id="KW-0067">ATP-binding</keyword>
<proteinExistence type="inferred from homology"/>
<dbReference type="FunFam" id="3.30.200.20:FF:000060">
    <property type="entry name" value="Serine/threonine-protein kinase isoform 1"/>
    <property type="match status" value="1"/>
</dbReference>
<dbReference type="EMBL" id="CM007650">
    <property type="protein sequence ID" value="ONM56879.1"/>
    <property type="molecule type" value="Genomic_DNA"/>
</dbReference>
<dbReference type="Pfam" id="PF07714">
    <property type="entry name" value="PK_Tyr_Ser-Thr"/>
    <property type="match status" value="2"/>
</dbReference>
<evidence type="ECO:0000256" key="9">
    <source>
        <dbReference type="ARBA" id="ARBA00048679"/>
    </source>
</evidence>
<accession>A0A1D6IA68</accession>
<dbReference type="Gene3D" id="1.10.510.10">
    <property type="entry name" value="Transferase(Phosphotransferase) domain 1"/>
    <property type="match status" value="2"/>
</dbReference>
<evidence type="ECO:0000256" key="1">
    <source>
        <dbReference type="ARBA" id="ARBA00010507"/>
    </source>
</evidence>
<dbReference type="InterPro" id="IPR000719">
    <property type="entry name" value="Prot_kinase_dom"/>
</dbReference>
<gene>
    <name evidence="11" type="ORF">ZEAMMB73_Zm00001d021336</name>
</gene>
<organism evidence="11">
    <name type="scientific">Zea mays</name>
    <name type="common">Maize</name>
    <dbReference type="NCBI Taxonomy" id="4577"/>
    <lineage>
        <taxon>Eukaryota</taxon>
        <taxon>Viridiplantae</taxon>
        <taxon>Streptophyta</taxon>
        <taxon>Embryophyta</taxon>
        <taxon>Tracheophyta</taxon>
        <taxon>Spermatophyta</taxon>
        <taxon>Magnoliopsida</taxon>
        <taxon>Liliopsida</taxon>
        <taxon>Poales</taxon>
        <taxon>Poaceae</taxon>
        <taxon>PACMAD clade</taxon>
        <taxon>Panicoideae</taxon>
        <taxon>Andropogonodae</taxon>
        <taxon>Andropogoneae</taxon>
        <taxon>Tripsacinae</taxon>
        <taxon>Zea</taxon>
    </lineage>
</organism>
<dbReference type="PANTHER" id="PTHR44329:SF305">
    <property type="entry name" value="OS07G0475900 PROTEIN"/>
    <property type="match status" value="1"/>
</dbReference>
<dbReference type="ExpressionAtlas" id="A0A1D6IA68">
    <property type="expression patterns" value="baseline and differential"/>
</dbReference>
<dbReference type="InterPro" id="IPR008271">
    <property type="entry name" value="Ser/Thr_kinase_AS"/>
</dbReference>
<dbReference type="PROSITE" id="PS00108">
    <property type="entry name" value="PROTEIN_KINASE_ST"/>
    <property type="match status" value="1"/>
</dbReference>
<comment type="catalytic activity">
    <reaction evidence="8">
        <text>L-threonyl-[protein] + ATP = O-phospho-L-threonyl-[protein] + ADP + H(+)</text>
        <dbReference type="Rhea" id="RHEA:46608"/>
        <dbReference type="Rhea" id="RHEA-COMP:11060"/>
        <dbReference type="Rhea" id="RHEA-COMP:11605"/>
        <dbReference type="ChEBI" id="CHEBI:15378"/>
        <dbReference type="ChEBI" id="CHEBI:30013"/>
        <dbReference type="ChEBI" id="CHEBI:30616"/>
        <dbReference type="ChEBI" id="CHEBI:61977"/>
        <dbReference type="ChEBI" id="CHEBI:456216"/>
        <dbReference type="EC" id="2.7.11.1"/>
    </reaction>
</comment>
<keyword evidence="3" id="KW-0723">Serine/threonine-protein kinase</keyword>
<dbReference type="PROSITE" id="PS50011">
    <property type="entry name" value="PROTEIN_KINASE_DOM"/>
    <property type="match status" value="1"/>
</dbReference>
<comment type="similarity">
    <text evidence="1">Belongs to the protein kinase superfamily. TKL Ser/Thr protein kinase family. RAF subfamily.</text>
</comment>
<dbReference type="PANTHER" id="PTHR44329">
    <property type="entry name" value="SERINE/THREONINE-PROTEIN KINASE TNNI3K-RELATED"/>
    <property type="match status" value="1"/>
</dbReference>
<dbReference type="InterPro" id="IPR051681">
    <property type="entry name" value="Ser/Thr_Kinases-Pseudokinases"/>
</dbReference>
<dbReference type="PIRSF" id="PIRSF000654">
    <property type="entry name" value="Integrin-linked_kinase"/>
    <property type="match status" value="1"/>
</dbReference>
<keyword evidence="5" id="KW-0547">Nucleotide-binding</keyword>
<dbReference type="SMART" id="SM00220">
    <property type="entry name" value="S_TKc"/>
    <property type="match status" value="1"/>
</dbReference>
<protein>
    <recommendedName>
        <fullName evidence="2">non-specific serine/threonine protein kinase</fullName>
        <ecNumber evidence="2">2.7.11.1</ecNumber>
    </recommendedName>
</protein>
<evidence type="ECO:0000256" key="4">
    <source>
        <dbReference type="ARBA" id="ARBA00022679"/>
    </source>
</evidence>
<sequence>MSARMDHQPLEVSPSSDFVQIPADAVDVWEVDLRLLKFEQKLASGSFGDLYHGTYCSQDVAIKVLKPERVSVDMLREFAQEVYIMKKVRHKNVVQFIGACTRPPVLCIITEFMHGGSIFDFLYNRRGNFQLPDVIRIASDVSKGMNYLHQINIVHRDLKTANLLMDDQVIEHLPYDHRADVFSFGIVLWELLTGKLPYEDMTPLQAAVAVVQKDLRPTIAVDTHPMLAELLQRCWQKDPALRPTFAEIVDILNSIKEAVRSSVHHKRHSCRSHSGRRRGC</sequence>
<dbReference type="InterPro" id="IPR001245">
    <property type="entry name" value="Ser-Thr/Tyr_kinase_cat_dom"/>
</dbReference>
<comment type="catalytic activity">
    <reaction evidence="9">
        <text>L-seryl-[protein] + ATP = O-phospho-L-seryl-[protein] + ADP + H(+)</text>
        <dbReference type="Rhea" id="RHEA:17989"/>
        <dbReference type="Rhea" id="RHEA-COMP:9863"/>
        <dbReference type="Rhea" id="RHEA-COMP:11604"/>
        <dbReference type="ChEBI" id="CHEBI:15378"/>
        <dbReference type="ChEBI" id="CHEBI:29999"/>
        <dbReference type="ChEBI" id="CHEBI:30616"/>
        <dbReference type="ChEBI" id="CHEBI:83421"/>
        <dbReference type="ChEBI" id="CHEBI:456216"/>
        <dbReference type="EC" id="2.7.11.1"/>
    </reaction>
</comment>
<dbReference type="GO" id="GO:0005524">
    <property type="term" value="F:ATP binding"/>
    <property type="evidence" value="ECO:0007669"/>
    <property type="project" value="UniProtKB-KW"/>
</dbReference>
<evidence type="ECO:0000256" key="5">
    <source>
        <dbReference type="ARBA" id="ARBA00022741"/>
    </source>
</evidence>
<evidence type="ECO:0000256" key="3">
    <source>
        <dbReference type="ARBA" id="ARBA00022527"/>
    </source>
</evidence>
<evidence type="ECO:0000256" key="2">
    <source>
        <dbReference type="ARBA" id="ARBA00012513"/>
    </source>
</evidence>
<evidence type="ECO:0000256" key="7">
    <source>
        <dbReference type="ARBA" id="ARBA00022840"/>
    </source>
</evidence>
<dbReference type="GO" id="GO:0004674">
    <property type="term" value="F:protein serine/threonine kinase activity"/>
    <property type="evidence" value="ECO:0007669"/>
    <property type="project" value="UniProtKB-KW"/>
</dbReference>
<keyword evidence="4" id="KW-0808">Transferase</keyword>
<dbReference type="SUPFAM" id="SSF56112">
    <property type="entry name" value="Protein kinase-like (PK-like)"/>
    <property type="match status" value="1"/>
</dbReference>
<evidence type="ECO:0000256" key="6">
    <source>
        <dbReference type="ARBA" id="ARBA00022777"/>
    </source>
</evidence>
<dbReference type="AlphaFoldDB" id="A0A1D6IA68"/>